<dbReference type="EMBL" id="AZMM01004928">
    <property type="protein sequence ID" value="ETJ41145.1"/>
    <property type="molecule type" value="Genomic_DNA"/>
</dbReference>
<gene>
    <name evidence="2" type="ORF">Q604_UNBC04928G0001</name>
</gene>
<feature type="non-terminal residue" evidence="2">
    <location>
        <position position="1"/>
    </location>
</feature>
<dbReference type="Pfam" id="PF06761">
    <property type="entry name" value="IcmF-related"/>
    <property type="match status" value="1"/>
</dbReference>
<reference evidence="2" key="1">
    <citation type="submission" date="2013-12" db="EMBL/GenBank/DDBJ databases">
        <title>A Varibaculum cambriense genome reconstructed from a premature infant gut community with otherwise low bacterial novelty that shifts toward anaerobic metabolism during the third week of life.</title>
        <authorList>
            <person name="Brown C.T."/>
            <person name="Sharon I."/>
            <person name="Thomas B.C."/>
            <person name="Castelle C.J."/>
            <person name="Morowitz M.J."/>
            <person name="Banfield J.F."/>
        </authorList>
    </citation>
    <scope>NUCLEOTIDE SEQUENCE</scope>
</reference>
<dbReference type="InterPro" id="IPR009612">
    <property type="entry name" value="IcmF-rel"/>
</dbReference>
<dbReference type="AlphaFoldDB" id="W1YHF3"/>
<feature type="domain" description="IcmF-related" evidence="1">
    <location>
        <begin position="8"/>
        <end position="68"/>
    </location>
</feature>
<accession>W1YHF3</accession>
<protein>
    <submittedName>
        <fullName evidence="2">Type VI secretion protein IcmF</fullName>
    </submittedName>
</protein>
<evidence type="ECO:0000313" key="2">
    <source>
        <dbReference type="EMBL" id="ETJ41145.1"/>
    </source>
</evidence>
<comment type="caution">
    <text evidence="2">The sequence shown here is derived from an EMBL/GenBank/DDBJ whole genome shotgun (WGS) entry which is preliminary data.</text>
</comment>
<name>W1YHF3_9ZZZZ</name>
<feature type="non-terminal residue" evidence="2">
    <location>
        <position position="68"/>
    </location>
</feature>
<proteinExistence type="predicted"/>
<evidence type="ECO:0000259" key="1">
    <source>
        <dbReference type="Pfam" id="PF06761"/>
    </source>
</evidence>
<sequence>YGDWGDRSRLADMGLYQGRRIGPYVEQTYLQLLEQRYLPSLFNGLVKELNAAPPESEEKLAVLRVMRM</sequence>
<organism evidence="2">
    <name type="scientific">human gut metagenome</name>
    <dbReference type="NCBI Taxonomy" id="408170"/>
    <lineage>
        <taxon>unclassified sequences</taxon>
        <taxon>metagenomes</taxon>
        <taxon>organismal metagenomes</taxon>
    </lineage>
</organism>